<dbReference type="EMBL" id="JAAOCX010000011">
    <property type="protein sequence ID" value="MBJ7633110.1"/>
    <property type="molecule type" value="Genomic_DNA"/>
</dbReference>
<accession>A0A4Z0RPH0</accession>
<evidence type="ECO:0000313" key="1">
    <source>
        <dbReference type="EMBL" id="MBJ7633110.1"/>
    </source>
</evidence>
<keyword evidence="3" id="KW-1185">Reference proteome</keyword>
<comment type="caution">
    <text evidence="2">The sequence shown here is derived from an EMBL/GenBank/DDBJ whole genome shotgun (WGS) entry which is preliminary data.</text>
</comment>
<proteinExistence type="predicted"/>
<reference evidence="2 3" key="2">
    <citation type="journal article" date="2021" name="Int. J. Food Microbiol.">
        <title>Safety demonstration of a microbial species for use in the food chain: Weissella confusa.</title>
        <authorList>
            <person name="Bourdichon F."/>
            <person name="Patrone V."/>
            <person name="Fontana A."/>
            <person name="Milani G."/>
            <person name="Morelli L."/>
        </authorList>
    </citation>
    <scope>NUCLEOTIDE SEQUENCE [LARGE SCALE GENOMIC DNA]</scope>
    <source>
        <strain evidence="1">CCUG 30943</strain>
        <strain evidence="2 3">CCUG 43002</strain>
    </source>
</reference>
<dbReference type="EMBL" id="JAAOCP010000012">
    <property type="protein sequence ID" value="MBJ7639586.1"/>
    <property type="molecule type" value="Genomic_DNA"/>
</dbReference>
<dbReference type="AlphaFoldDB" id="A0A4Z0RPH0"/>
<dbReference type="Proteomes" id="UP000808038">
    <property type="component" value="Unassembled WGS sequence"/>
</dbReference>
<dbReference type="Proteomes" id="UP000728106">
    <property type="component" value="Unassembled WGS sequence"/>
</dbReference>
<dbReference type="GeneID" id="57978015"/>
<sequence length="72" mass="8127">MDKLEKKVDNRMTVRILGLDRDAKAINRRFKVAKGTSVAQLHRLATVMMLLGLETSITEIVTSERKDVPVAF</sequence>
<gene>
    <name evidence="2" type="ORF">HAU20_09365</name>
    <name evidence="1" type="ORF">HAU43_08455</name>
</gene>
<evidence type="ECO:0008006" key="4">
    <source>
        <dbReference type="Google" id="ProtNLM"/>
    </source>
</evidence>
<reference evidence="2" key="1">
    <citation type="submission" date="2020-02" db="EMBL/GenBank/DDBJ databases">
        <authorList>
            <person name="Fontana A."/>
            <person name="Patrone V."/>
            <person name="Morelli L."/>
        </authorList>
    </citation>
    <scope>NUCLEOTIDE SEQUENCE</scope>
    <source>
        <strain evidence="1">CCUG 30943</strain>
        <strain evidence="2">CCUG 43002</strain>
    </source>
</reference>
<protein>
    <recommendedName>
        <fullName evidence="4">DUF1659 domain-containing protein</fullName>
    </recommendedName>
</protein>
<evidence type="ECO:0000313" key="2">
    <source>
        <dbReference type="EMBL" id="MBJ7639586.1"/>
    </source>
</evidence>
<evidence type="ECO:0000313" key="3">
    <source>
        <dbReference type="Proteomes" id="UP000728106"/>
    </source>
</evidence>
<organism evidence="2 3">
    <name type="scientific">Weissella confusa</name>
    <name type="common">Lactobacillus confusus</name>
    <dbReference type="NCBI Taxonomy" id="1583"/>
    <lineage>
        <taxon>Bacteria</taxon>
        <taxon>Bacillati</taxon>
        <taxon>Bacillota</taxon>
        <taxon>Bacilli</taxon>
        <taxon>Lactobacillales</taxon>
        <taxon>Lactobacillaceae</taxon>
        <taxon>Weissella</taxon>
    </lineage>
</organism>
<name>A0A4Z0RPH0_WEICO</name>
<dbReference type="RefSeq" id="WP_004560098.1">
    <property type="nucleotide sequence ID" value="NZ_ALXH01000035.1"/>
</dbReference>